<evidence type="ECO:0000256" key="1">
    <source>
        <dbReference type="SAM" id="MobiDB-lite"/>
    </source>
</evidence>
<dbReference type="EMBL" id="CP020465">
    <property type="protein sequence ID" value="ASP47309.1"/>
    <property type="molecule type" value="Genomic_DNA"/>
</dbReference>
<feature type="compositionally biased region" description="Low complexity" evidence="1">
    <location>
        <begin position="41"/>
        <end position="63"/>
    </location>
</feature>
<name>A0A222G634_9GAMM</name>
<dbReference type="Proteomes" id="UP000202259">
    <property type="component" value="Chromosome"/>
</dbReference>
<sequence>MRKMSKSTLDFINKNINTNAQASSYPVRKQPDIKITLQDIATPNATTPKPSSTATSSPILKTA</sequence>
<evidence type="ECO:0000313" key="3">
    <source>
        <dbReference type="Proteomes" id="UP000202259"/>
    </source>
</evidence>
<protein>
    <submittedName>
        <fullName evidence="2">Uncharacterized protein</fullName>
    </submittedName>
</protein>
<proteinExistence type="predicted"/>
<keyword evidence="3" id="KW-1185">Reference proteome</keyword>
<reference evidence="2 3" key="1">
    <citation type="submission" date="2017-08" db="EMBL/GenBank/DDBJ databases">
        <title>Complete genome of Colwellia sp. NB097-1, a psychrophile bacterium ioslated from Bering Sea.</title>
        <authorList>
            <person name="Chen X."/>
        </authorList>
    </citation>
    <scope>NUCLEOTIDE SEQUENCE [LARGE SCALE GENOMIC DNA]</scope>
    <source>
        <strain evidence="2 3">NB097-1</strain>
    </source>
</reference>
<evidence type="ECO:0000313" key="2">
    <source>
        <dbReference type="EMBL" id="ASP47309.1"/>
    </source>
</evidence>
<organism evidence="2 3">
    <name type="scientific">Cognaticolwellia beringensis</name>
    <dbReference type="NCBI Taxonomy" id="1967665"/>
    <lineage>
        <taxon>Bacteria</taxon>
        <taxon>Pseudomonadati</taxon>
        <taxon>Pseudomonadota</taxon>
        <taxon>Gammaproteobacteria</taxon>
        <taxon>Alteromonadales</taxon>
        <taxon>Colwelliaceae</taxon>
        <taxon>Cognaticolwellia</taxon>
    </lineage>
</organism>
<feature type="region of interest" description="Disordered" evidence="1">
    <location>
        <begin position="38"/>
        <end position="63"/>
    </location>
</feature>
<dbReference type="AlphaFoldDB" id="A0A222G634"/>
<gene>
    <name evidence="2" type="ORF">B5D82_05750</name>
</gene>
<dbReference type="KEGG" id="cber:B5D82_05750"/>
<accession>A0A222G634</accession>